<evidence type="ECO:0000256" key="8">
    <source>
        <dbReference type="SAM" id="Phobius"/>
    </source>
</evidence>
<evidence type="ECO:0000256" key="4">
    <source>
        <dbReference type="ARBA" id="ARBA00022989"/>
    </source>
</evidence>
<evidence type="ECO:0000313" key="11">
    <source>
        <dbReference type="Proteomes" id="UP000599074"/>
    </source>
</evidence>
<feature type="region of interest" description="Disordered" evidence="7">
    <location>
        <begin position="288"/>
        <end position="327"/>
    </location>
</feature>
<dbReference type="PANTHER" id="PTHR30509">
    <property type="entry name" value="P-HYDROXYBENZOIC ACID EFFLUX PUMP SUBUNIT-RELATED"/>
    <property type="match status" value="1"/>
</dbReference>
<accession>A0A8J3TBC1</accession>
<evidence type="ECO:0000256" key="5">
    <source>
        <dbReference type="ARBA" id="ARBA00023136"/>
    </source>
</evidence>
<keyword evidence="5 8" id="KW-0472">Membrane</keyword>
<evidence type="ECO:0000256" key="2">
    <source>
        <dbReference type="ARBA" id="ARBA00022475"/>
    </source>
</evidence>
<feature type="transmembrane region" description="Helical" evidence="8">
    <location>
        <begin position="371"/>
        <end position="393"/>
    </location>
</feature>
<evidence type="ECO:0000259" key="9">
    <source>
        <dbReference type="Pfam" id="PF13515"/>
    </source>
</evidence>
<dbReference type="EMBL" id="BOON01000028">
    <property type="protein sequence ID" value="GII23498.1"/>
    <property type="molecule type" value="Genomic_DNA"/>
</dbReference>
<dbReference type="Proteomes" id="UP000599074">
    <property type="component" value="Unassembled WGS sequence"/>
</dbReference>
<keyword evidence="11" id="KW-1185">Reference proteome</keyword>
<name>A0A8J3TBC1_9ACTN</name>
<comment type="subcellular location">
    <subcellularLocation>
        <location evidence="1">Cell membrane</location>
        <topology evidence="1">Multi-pass membrane protein</topology>
    </subcellularLocation>
</comment>
<reference evidence="10" key="1">
    <citation type="submission" date="2021-01" db="EMBL/GenBank/DDBJ databases">
        <title>Whole genome shotgun sequence of Planosporangium mesophilum NBRC 109066.</title>
        <authorList>
            <person name="Komaki H."/>
            <person name="Tamura T."/>
        </authorList>
    </citation>
    <scope>NUCLEOTIDE SEQUENCE</scope>
    <source>
        <strain evidence="10">NBRC 109066</strain>
    </source>
</reference>
<feature type="transmembrane region" description="Helical" evidence="8">
    <location>
        <begin position="84"/>
        <end position="101"/>
    </location>
</feature>
<dbReference type="GO" id="GO:0005886">
    <property type="term" value="C:plasma membrane"/>
    <property type="evidence" value="ECO:0007669"/>
    <property type="project" value="UniProtKB-SubCell"/>
</dbReference>
<feature type="transmembrane region" description="Helical" evidence="8">
    <location>
        <begin position="399"/>
        <end position="415"/>
    </location>
</feature>
<keyword evidence="4 8" id="KW-1133">Transmembrane helix</keyword>
<protein>
    <submittedName>
        <fullName evidence="10">Membrane protein</fullName>
    </submittedName>
</protein>
<dbReference type="PANTHER" id="PTHR30509:SF9">
    <property type="entry name" value="MULTIDRUG RESISTANCE PROTEIN MDTO"/>
    <property type="match status" value="1"/>
</dbReference>
<feature type="compositionally biased region" description="Gly residues" evidence="7">
    <location>
        <begin position="293"/>
        <end position="317"/>
    </location>
</feature>
<feature type="domain" description="Integral membrane bound transporter" evidence="9">
    <location>
        <begin position="388"/>
        <end position="511"/>
    </location>
</feature>
<feature type="transmembrane region" description="Helical" evidence="8">
    <location>
        <begin position="470"/>
        <end position="489"/>
    </location>
</feature>
<dbReference type="AlphaFoldDB" id="A0A8J3TBC1"/>
<evidence type="ECO:0000256" key="7">
    <source>
        <dbReference type="SAM" id="MobiDB-lite"/>
    </source>
</evidence>
<feature type="transmembrane region" description="Helical" evidence="8">
    <location>
        <begin position="48"/>
        <end position="72"/>
    </location>
</feature>
<keyword evidence="2" id="KW-1003">Cell membrane</keyword>
<feature type="transmembrane region" description="Helical" evidence="8">
    <location>
        <begin position="157"/>
        <end position="177"/>
    </location>
</feature>
<comment type="caution">
    <text evidence="10">The sequence shown here is derived from an EMBL/GenBank/DDBJ whole genome shotgun (WGS) entry which is preliminary data.</text>
</comment>
<sequence length="672" mass="68411">MFPGRSRLSHAARRGIDNVRATVTAVRAAAPHRKRVAVRATLSMTLPLAIGVAVGHPAWGALASMGGFAGFYGSDTPYRYRARLVAGIGAALTLGVLLGGLASTRGWLAPLVAGAVAGATSFVCQAAEIPPPREYLIVLATLAATGIPVPADQALWNAGLTAAGAAVGWLVTMSPALGRARAPERRAVRAALEAVAGLLARTGGPDAGAARHQAVTAVRRARRAVIQGVLPADHRLTRSLTAIEELLEAALHVEVEASAPLDTGWATAVRALIPAVARRTAADVQLSVSSPASGGGSVSSPASGGGSVSSPTAGGGSASSPAPGPLPDAIEQVRAALAGADTAAPDQELTGLPAWPGIRPQLRAAARGHSVILPAAARLGIAVAAGAGIGRALGLDHSYWVGLTAAAVLLATNSANTLRRSVHRIAGTVAGVALAYTLLAGHRSWVVVVAGVALCQFASEMIITASYGLAVVGITVLALVLFHIGTPGADVGVTIGARITDTVLGAVLALILRSVLWPRATAARLPQVQGRTLRSVGRVLCALWSDSGDGRDLGDGRRLLQSELATLRAVHTDALADDRAASPDTDLRWPVTVAIEELAFLALSLPRYRNPPPPDTVWAFRRSLNEIAGAVDGYASAPAAVTPVPGYPRTSAALGVLAAAVTDADRHRFRCG</sequence>
<evidence type="ECO:0000256" key="3">
    <source>
        <dbReference type="ARBA" id="ARBA00022692"/>
    </source>
</evidence>
<feature type="transmembrane region" description="Helical" evidence="8">
    <location>
        <begin position="107"/>
        <end position="127"/>
    </location>
</feature>
<feature type="transmembrane region" description="Helical" evidence="8">
    <location>
        <begin position="422"/>
        <end position="439"/>
    </location>
</feature>
<comment type="similarity">
    <text evidence="6">Belongs to the YccS/YhfK family.</text>
</comment>
<evidence type="ECO:0000256" key="6">
    <source>
        <dbReference type="ARBA" id="ARBA00043993"/>
    </source>
</evidence>
<organism evidence="10 11">
    <name type="scientific">Planosporangium mesophilum</name>
    <dbReference type="NCBI Taxonomy" id="689768"/>
    <lineage>
        <taxon>Bacteria</taxon>
        <taxon>Bacillati</taxon>
        <taxon>Actinomycetota</taxon>
        <taxon>Actinomycetes</taxon>
        <taxon>Micromonosporales</taxon>
        <taxon>Micromonosporaceae</taxon>
        <taxon>Planosporangium</taxon>
    </lineage>
</organism>
<evidence type="ECO:0000256" key="1">
    <source>
        <dbReference type="ARBA" id="ARBA00004651"/>
    </source>
</evidence>
<gene>
    <name evidence="10" type="ORF">Pme01_30950</name>
</gene>
<evidence type="ECO:0000313" key="10">
    <source>
        <dbReference type="EMBL" id="GII23498.1"/>
    </source>
</evidence>
<proteinExistence type="inferred from homology"/>
<dbReference type="Pfam" id="PF13515">
    <property type="entry name" value="FUSC_2"/>
    <property type="match status" value="1"/>
</dbReference>
<keyword evidence="3 8" id="KW-0812">Transmembrane</keyword>
<dbReference type="InterPro" id="IPR049453">
    <property type="entry name" value="Memb_transporter_dom"/>
</dbReference>